<feature type="transmembrane region" description="Helical" evidence="1">
    <location>
        <begin position="104"/>
        <end position="123"/>
    </location>
</feature>
<reference evidence="3 5" key="2">
    <citation type="submission" date="2017-06" db="EMBL/GenBank/DDBJ databases">
        <authorList>
            <consortium name="Pathogen Informatics"/>
        </authorList>
    </citation>
    <scope>NUCLEOTIDE SEQUENCE [LARGE SCALE GENOMIC DNA]</scope>
    <source>
        <strain evidence="3 5">NCTC12947</strain>
    </source>
</reference>
<dbReference type="RefSeq" id="WP_066430857.1">
    <property type="nucleotide sequence ID" value="NZ_CP014227.1"/>
</dbReference>
<dbReference type="EMBL" id="CP014227">
    <property type="protein sequence ID" value="AMD85864.1"/>
    <property type="molecule type" value="Genomic_DNA"/>
</dbReference>
<dbReference type="KEGG" id="chg:AXF12_10285"/>
<dbReference type="Proteomes" id="UP000065822">
    <property type="component" value="Chromosome"/>
</dbReference>
<dbReference type="Proteomes" id="UP000215539">
    <property type="component" value="Chromosome 1"/>
</dbReference>
<feature type="transmembrane region" description="Helical" evidence="1">
    <location>
        <begin position="69"/>
        <end position="92"/>
    </location>
</feature>
<evidence type="ECO:0000313" key="2">
    <source>
        <dbReference type="EMBL" id="AMD85864.1"/>
    </source>
</evidence>
<proteinExistence type="predicted"/>
<keyword evidence="4" id="KW-1185">Reference proteome</keyword>
<sequence length="162" mass="18403">MKDRKKRIELTLILIIIHIILGSFFIYSLAGENDPNFLIMPMSVSCIIVYYIALLIFDVEKYGIIGRLLFSYLTCVVIITLGIFFNIITLGITDYIKYSTDKSVLELIEGFIGAIFGSLLGGFVANIKTIVFNIIFTTINFTIISFYAKPNRNDKFSFLPKQ</sequence>
<keyword evidence="1" id="KW-0812">Transmembrane</keyword>
<organism evidence="3 5">
    <name type="scientific">Capnocytophaga haemolytica</name>
    <dbReference type="NCBI Taxonomy" id="45243"/>
    <lineage>
        <taxon>Bacteria</taxon>
        <taxon>Pseudomonadati</taxon>
        <taxon>Bacteroidota</taxon>
        <taxon>Flavobacteriia</taxon>
        <taxon>Flavobacteriales</taxon>
        <taxon>Flavobacteriaceae</taxon>
        <taxon>Capnocytophaga</taxon>
    </lineage>
</organism>
<feature type="transmembrane region" description="Helical" evidence="1">
    <location>
        <begin position="130"/>
        <end position="148"/>
    </location>
</feature>
<protein>
    <submittedName>
        <fullName evidence="3">Uncharacterized protein</fullName>
    </submittedName>
</protein>
<accession>A0AAX2H0M9</accession>
<gene>
    <name evidence="2" type="ORF">AXF12_10285</name>
    <name evidence="3" type="ORF">SAMEA44541418_02100</name>
</gene>
<feature type="transmembrane region" description="Helical" evidence="1">
    <location>
        <begin position="12"/>
        <end position="30"/>
    </location>
</feature>
<dbReference type="EMBL" id="LT906449">
    <property type="protein sequence ID" value="SNV15526.1"/>
    <property type="molecule type" value="Genomic_DNA"/>
</dbReference>
<evidence type="ECO:0000256" key="1">
    <source>
        <dbReference type="SAM" id="Phobius"/>
    </source>
</evidence>
<dbReference type="AlphaFoldDB" id="A0AAX2H0M9"/>
<evidence type="ECO:0000313" key="3">
    <source>
        <dbReference type="EMBL" id="SNV15526.1"/>
    </source>
</evidence>
<evidence type="ECO:0000313" key="5">
    <source>
        <dbReference type="Proteomes" id="UP000215539"/>
    </source>
</evidence>
<feature type="transmembrane region" description="Helical" evidence="1">
    <location>
        <begin position="36"/>
        <end position="57"/>
    </location>
</feature>
<name>A0AAX2H0M9_9FLAO</name>
<evidence type="ECO:0000313" key="4">
    <source>
        <dbReference type="Proteomes" id="UP000065822"/>
    </source>
</evidence>
<keyword evidence="1" id="KW-0472">Membrane</keyword>
<reference evidence="2 4" key="1">
    <citation type="submission" date="2016-02" db="EMBL/GenBank/DDBJ databases">
        <authorList>
            <person name="Holder M.E."/>
            <person name="Ajami N.J."/>
            <person name="Petrosino J.F."/>
        </authorList>
    </citation>
    <scope>NUCLEOTIDE SEQUENCE [LARGE SCALE GENOMIC DNA]</scope>
    <source>
        <strain evidence="2 4">CCUG 32990</strain>
    </source>
</reference>
<keyword evidence="1" id="KW-1133">Transmembrane helix</keyword>